<proteinExistence type="predicted"/>
<protein>
    <submittedName>
        <fullName evidence="2">Uncharacterized protein</fullName>
    </submittedName>
</protein>
<keyword evidence="3" id="KW-1185">Reference proteome</keyword>
<gene>
    <name evidence="2" type="ORF">DLJ53_31025</name>
</gene>
<accession>A0A8B2NPH8</accession>
<name>A0A8B2NPH8_9HYPH</name>
<dbReference type="Proteomes" id="UP000249590">
    <property type="component" value="Unassembled WGS sequence"/>
</dbReference>
<evidence type="ECO:0000313" key="3">
    <source>
        <dbReference type="Proteomes" id="UP000249590"/>
    </source>
</evidence>
<comment type="caution">
    <text evidence="2">The sequence shown here is derived from an EMBL/GenBank/DDBJ whole genome shotgun (WGS) entry which is preliminary data.</text>
</comment>
<evidence type="ECO:0000256" key="1">
    <source>
        <dbReference type="SAM" id="MobiDB-lite"/>
    </source>
</evidence>
<feature type="region of interest" description="Disordered" evidence="1">
    <location>
        <begin position="127"/>
        <end position="147"/>
    </location>
</feature>
<feature type="compositionally biased region" description="Acidic residues" evidence="1">
    <location>
        <begin position="137"/>
        <end position="147"/>
    </location>
</feature>
<sequence>MVVYKSKEGLTFCAQLDDPGHLGDHFQQETVNVIEPGERLLWYSIGIGNPYAPSQAVPTTLSDFAKAFRTRTGGAVLPAEAWEMLECLLEFRPLNSPSVMVLNDTVHVLSRLRIEGEPWIDQAEAEAMAEADRDEWISETDEQTSSR</sequence>
<evidence type="ECO:0000313" key="2">
    <source>
        <dbReference type="EMBL" id="RAH96700.1"/>
    </source>
</evidence>
<reference evidence="2 3" key="1">
    <citation type="submission" date="2018-05" db="EMBL/GenBank/DDBJ databases">
        <title>Acuticoccus sediminis sp. nov., isolated from deep-sea sediment of Indian Ocean.</title>
        <authorList>
            <person name="Liu X."/>
            <person name="Lai Q."/>
            <person name="Du Y."/>
            <person name="Sun F."/>
            <person name="Zhang X."/>
            <person name="Wang S."/>
            <person name="Shao Z."/>
        </authorList>
    </citation>
    <scope>NUCLEOTIDE SEQUENCE [LARGE SCALE GENOMIC DNA]</scope>
    <source>
        <strain evidence="2 3">PTG4-2</strain>
    </source>
</reference>
<organism evidence="2 3">
    <name type="scientific">Acuticoccus sediminis</name>
    <dbReference type="NCBI Taxonomy" id="2184697"/>
    <lineage>
        <taxon>Bacteria</taxon>
        <taxon>Pseudomonadati</taxon>
        <taxon>Pseudomonadota</taxon>
        <taxon>Alphaproteobacteria</taxon>
        <taxon>Hyphomicrobiales</taxon>
        <taxon>Amorphaceae</taxon>
        <taxon>Acuticoccus</taxon>
    </lineage>
</organism>
<dbReference type="AlphaFoldDB" id="A0A8B2NPH8"/>
<dbReference type="EMBL" id="QHHQ01000011">
    <property type="protein sequence ID" value="RAH96700.1"/>
    <property type="molecule type" value="Genomic_DNA"/>
</dbReference>